<feature type="compositionally biased region" description="Basic and acidic residues" evidence="1">
    <location>
        <begin position="247"/>
        <end position="277"/>
    </location>
</feature>
<dbReference type="AlphaFoldDB" id="A0A0M3IVE6"/>
<protein>
    <submittedName>
        <fullName evidence="3">Tim44 domain-containing protein</fullName>
    </submittedName>
</protein>
<name>A0A0M3IVE6_ASCLU</name>
<feature type="region of interest" description="Disordered" evidence="1">
    <location>
        <begin position="247"/>
        <end position="286"/>
    </location>
</feature>
<organism evidence="2 3">
    <name type="scientific">Ascaris lumbricoides</name>
    <name type="common">Giant roundworm</name>
    <dbReference type="NCBI Taxonomy" id="6252"/>
    <lineage>
        <taxon>Eukaryota</taxon>
        <taxon>Metazoa</taxon>
        <taxon>Ecdysozoa</taxon>
        <taxon>Nematoda</taxon>
        <taxon>Chromadorea</taxon>
        <taxon>Rhabditida</taxon>
        <taxon>Spirurina</taxon>
        <taxon>Ascaridomorpha</taxon>
        <taxon>Ascaridoidea</taxon>
        <taxon>Ascarididae</taxon>
        <taxon>Ascaris</taxon>
    </lineage>
</organism>
<dbReference type="WBParaSite" id="ALUE_0002272401-mRNA-1">
    <property type="protein sequence ID" value="ALUE_0002272401-mRNA-1"/>
    <property type="gene ID" value="ALUE_0002272401"/>
</dbReference>
<dbReference type="Proteomes" id="UP000036681">
    <property type="component" value="Unplaced"/>
</dbReference>
<proteinExistence type="predicted"/>
<evidence type="ECO:0000256" key="1">
    <source>
        <dbReference type="SAM" id="MobiDB-lite"/>
    </source>
</evidence>
<accession>A0A0M3IVE6</accession>
<evidence type="ECO:0000313" key="2">
    <source>
        <dbReference type="Proteomes" id="UP000036681"/>
    </source>
</evidence>
<keyword evidence="2" id="KW-1185">Reference proteome</keyword>
<evidence type="ECO:0000313" key="3">
    <source>
        <dbReference type="WBParaSite" id="ALUE_0002272401-mRNA-1"/>
    </source>
</evidence>
<reference evidence="3" key="1">
    <citation type="submission" date="2017-02" db="UniProtKB">
        <authorList>
            <consortium name="WormBaseParasite"/>
        </authorList>
    </citation>
    <scope>IDENTIFICATION</scope>
</reference>
<sequence length="286" mass="32818">MFKCLISRFRSNLAEKSEESCVFKRNILAVQNSLKKTNPPLQESDVENFIKYRQSFTNFIMRCEKWTTYRGDIGEKLRSKGQSFTLGLAKANCERNVLLSELNISDRSNRQLPTGPNIGVPSLRHCFQLLNEPSVVVSVEDESDVENFIKYRQSFTNFIMRCEKWTTYRGDIGEKLRSKGQSFTLGLAKANCERNVLLSELNISDRSNRQLPTEHLIYAARYEGTDRDITFANYQWRQLTYGFEVDGEHEASPVEETPTKDERPVEAPDVKDPKSTDDSEVLASVS</sequence>